<accession>A0A6J5NF13</accession>
<dbReference type="SUPFAM" id="SSF46785">
    <property type="entry name" value="Winged helix' DNA-binding domain"/>
    <property type="match status" value="1"/>
</dbReference>
<dbReference type="InterPro" id="IPR036390">
    <property type="entry name" value="WH_DNA-bd_sf"/>
</dbReference>
<feature type="region of interest" description="Disordered" evidence="1">
    <location>
        <begin position="232"/>
        <end position="271"/>
    </location>
</feature>
<dbReference type="EMBL" id="LR796660">
    <property type="protein sequence ID" value="CAB4157493.1"/>
    <property type="molecule type" value="Genomic_DNA"/>
</dbReference>
<gene>
    <name evidence="2" type="ORF">UFOVP679_26</name>
</gene>
<dbReference type="Pfam" id="PF13730">
    <property type="entry name" value="HTH_36"/>
    <property type="match status" value="1"/>
</dbReference>
<feature type="region of interest" description="Disordered" evidence="1">
    <location>
        <begin position="89"/>
        <end position="110"/>
    </location>
</feature>
<name>A0A6J5NF13_9CAUD</name>
<evidence type="ECO:0000256" key="1">
    <source>
        <dbReference type="SAM" id="MobiDB-lite"/>
    </source>
</evidence>
<evidence type="ECO:0000313" key="2">
    <source>
        <dbReference type="EMBL" id="CAB4157493.1"/>
    </source>
</evidence>
<reference evidence="2" key="1">
    <citation type="submission" date="2020-04" db="EMBL/GenBank/DDBJ databases">
        <authorList>
            <person name="Chiriac C."/>
            <person name="Salcher M."/>
            <person name="Ghai R."/>
            <person name="Kavagutti S V."/>
        </authorList>
    </citation>
    <scope>NUCLEOTIDE SEQUENCE</scope>
</reference>
<protein>
    <recommendedName>
        <fullName evidence="3">Helix-turn-helix domain containing protein</fullName>
    </recommendedName>
</protein>
<organism evidence="2">
    <name type="scientific">uncultured Caudovirales phage</name>
    <dbReference type="NCBI Taxonomy" id="2100421"/>
    <lineage>
        <taxon>Viruses</taxon>
        <taxon>Duplodnaviria</taxon>
        <taxon>Heunggongvirae</taxon>
        <taxon>Uroviricota</taxon>
        <taxon>Caudoviricetes</taxon>
        <taxon>Peduoviridae</taxon>
        <taxon>Maltschvirus</taxon>
        <taxon>Maltschvirus maltsch</taxon>
    </lineage>
</organism>
<evidence type="ECO:0008006" key="3">
    <source>
        <dbReference type="Google" id="ProtNLM"/>
    </source>
</evidence>
<feature type="compositionally biased region" description="Basic and acidic residues" evidence="1">
    <location>
        <begin position="262"/>
        <end position="271"/>
    </location>
</feature>
<proteinExistence type="predicted"/>
<sequence length="271" mass="29228">MTAVWCMDMPPTEKMVLLALADAANDDGVTWLAVRSKRAGKSDLITKTSLSERAIQTSIKRLCERGLLHRCEKPGKGVIYSVLPPAADAPQQDMRPAPQARTPAADAPKPSVTVIGSGSKEPSLVHPPKIDDRFDEFWKLYPRKIAKTPAHKAYLKALKETDHGTLVAGLIAQIGWGIFAEPKYSPHAATWLGAGRWSDERDGRGKGVVDGANPGAGRSGVDDIASIVARRHAEDDARMEVPGRQGSVFRDDSDWSQGAIEGEYRPGDSAG</sequence>
<feature type="compositionally biased region" description="Basic and acidic residues" evidence="1">
    <location>
        <begin position="232"/>
        <end position="241"/>
    </location>
</feature>